<sequence>MFPVRDELITPDFLVCWSLTQIVSKGSHLKTIHFTGWVVTSINSADKAKRIKVLDDPTRGLSSPETEFGVSFRSADIYPTDDYPGGSLGSCLGPKVFFSLFPEAQQSWSIYVTTRTTRV</sequence>
<name>A0ABN7B6T8_9HEMI</name>
<accession>A0ABN7B6T8</accession>
<dbReference type="EMBL" id="AP028919">
    <property type="protein sequence ID" value="BES99968.1"/>
    <property type="molecule type" value="Genomic_DNA"/>
</dbReference>
<reference evidence="1 2" key="1">
    <citation type="submission" date="2023-09" db="EMBL/GenBank/DDBJ databases">
        <title>Nesidiocoris tenuis whole genome shotgun sequence.</title>
        <authorList>
            <person name="Shibata T."/>
            <person name="Shimoda M."/>
            <person name="Kobayashi T."/>
            <person name="Uehara T."/>
        </authorList>
    </citation>
    <scope>NUCLEOTIDE SEQUENCE [LARGE SCALE GENOMIC DNA]</scope>
    <source>
        <strain evidence="1 2">Japan</strain>
    </source>
</reference>
<keyword evidence="2" id="KW-1185">Reference proteome</keyword>
<gene>
    <name evidence="1" type="ORF">NTJ_12785</name>
</gene>
<proteinExistence type="predicted"/>
<organism evidence="1 2">
    <name type="scientific">Nesidiocoris tenuis</name>
    <dbReference type="NCBI Taxonomy" id="355587"/>
    <lineage>
        <taxon>Eukaryota</taxon>
        <taxon>Metazoa</taxon>
        <taxon>Ecdysozoa</taxon>
        <taxon>Arthropoda</taxon>
        <taxon>Hexapoda</taxon>
        <taxon>Insecta</taxon>
        <taxon>Pterygota</taxon>
        <taxon>Neoptera</taxon>
        <taxon>Paraneoptera</taxon>
        <taxon>Hemiptera</taxon>
        <taxon>Heteroptera</taxon>
        <taxon>Panheteroptera</taxon>
        <taxon>Cimicomorpha</taxon>
        <taxon>Miridae</taxon>
        <taxon>Dicyphina</taxon>
        <taxon>Nesidiocoris</taxon>
    </lineage>
</organism>
<protein>
    <submittedName>
        <fullName evidence="1">Uncharacterized protein</fullName>
    </submittedName>
</protein>
<evidence type="ECO:0000313" key="1">
    <source>
        <dbReference type="EMBL" id="BES99968.1"/>
    </source>
</evidence>
<dbReference type="Proteomes" id="UP001307889">
    <property type="component" value="Chromosome 11"/>
</dbReference>
<evidence type="ECO:0000313" key="2">
    <source>
        <dbReference type="Proteomes" id="UP001307889"/>
    </source>
</evidence>